<dbReference type="Proteomes" id="UP000282002">
    <property type="component" value="Chromosome"/>
</dbReference>
<dbReference type="Pfam" id="PF07969">
    <property type="entry name" value="Amidohydro_3"/>
    <property type="match status" value="1"/>
</dbReference>
<evidence type="ECO:0000313" key="3">
    <source>
        <dbReference type="Proteomes" id="UP000282002"/>
    </source>
</evidence>
<dbReference type="EMBL" id="CP034328">
    <property type="protein sequence ID" value="AZL61045.1"/>
    <property type="molecule type" value="Genomic_DNA"/>
</dbReference>
<proteinExistence type="predicted"/>
<dbReference type="Gene3D" id="3.10.310.70">
    <property type="match status" value="1"/>
</dbReference>
<reference evidence="2 3" key="1">
    <citation type="submission" date="2018-12" db="EMBL/GenBank/DDBJ databases">
        <title>Complete genome sequencing of Tabrizicola sp. K13M18.</title>
        <authorList>
            <person name="Bae J.-W."/>
        </authorList>
    </citation>
    <scope>NUCLEOTIDE SEQUENCE [LARGE SCALE GENOMIC DNA]</scope>
    <source>
        <strain evidence="2 3">K13M18</strain>
    </source>
</reference>
<evidence type="ECO:0000313" key="2">
    <source>
        <dbReference type="EMBL" id="AZL61045.1"/>
    </source>
</evidence>
<dbReference type="PANTHER" id="PTHR22642:SF2">
    <property type="entry name" value="PROTEIN LONG AFTER FAR-RED 3"/>
    <property type="match status" value="1"/>
</dbReference>
<protein>
    <submittedName>
        <fullName evidence="2">Amidohydrolase</fullName>
    </submittedName>
</protein>
<dbReference type="AlphaFoldDB" id="A0A3S8UC41"/>
<dbReference type="Gene3D" id="2.30.40.10">
    <property type="entry name" value="Urease, subunit C, domain 1"/>
    <property type="match status" value="1"/>
</dbReference>
<dbReference type="PANTHER" id="PTHR22642">
    <property type="entry name" value="IMIDAZOLONEPROPIONASE"/>
    <property type="match status" value="1"/>
</dbReference>
<keyword evidence="2" id="KW-0378">Hydrolase</keyword>
<name>A0A3S8UC41_9RHOB</name>
<feature type="domain" description="Amidohydrolase 3" evidence="1">
    <location>
        <begin position="46"/>
        <end position="543"/>
    </location>
</feature>
<dbReference type="InterPro" id="IPR032466">
    <property type="entry name" value="Metal_Hydrolase"/>
</dbReference>
<dbReference type="SUPFAM" id="SSF51556">
    <property type="entry name" value="Metallo-dependent hydrolases"/>
    <property type="match status" value="1"/>
</dbReference>
<dbReference type="GO" id="GO:0016810">
    <property type="term" value="F:hydrolase activity, acting on carbon-nitrogen (but not peptide) bonds"/>
    <property type="evidence" value="ECO:0007669"/>
    <property type="project" value="InterPro"/>
</dbReference>
<dbReference type="CDD" id="cd01300">
    <property type="entry name" value="YtcJ_like"/>
    <property type="match status" value="1"/>
</dbReference>
<sequence>MIITNAKVLTMDPAQPRAEAVAVAGGCILAVGSRAEVEALAGPGARVVDAGGRTLLPGFVESHLHLVLGGNELTQLQLGGVQGFDALAAAFRAYAAANPGLPLLMAQGAGYDILGRPVTRGDLDRVIADRPIAMMSPDHHTVWANTAALQAAGLLQGAEMPAGHVVVMGADGLASGELLEFEAFSPVLALTGDLHLQLGIATGGEPEPWPDGAQRAKDKEKIAAGLAHCAAHGITSMVNMDGNRYTCVLLAEMEAEGRLTARVKVPFHMKPHMDLAELDRASAMAAEFRGEWVTSGFVKMFMDGVVDSRTAYMLNPYPGTTETGAPLFTAEQFKDICAEIDRRGLQIAVHAIGDGAVRQTIDGYEAARQRNGARDARHRIEHIELIDRADVPRLGTLGITASLQPPHAPGVMDFPLSGMEAVIARDRWPDAYQWKSLVDAGAALAYASDWPVTDVSVMRGIQAALTRQPFEGAADERLGLLETLRAYTAGGAWAAHMEALTGTLRPGLAADLVLIDGNIEAIPAGRIGATGIALTVAGGRVTHAGEGFAA</sequence>
<organism evidence="2 3">
    <name type="scientific">Tabrizicola piscis</name>
    <dbReference type="NCBI Taxonomy" id="2494374"/>
    <lineage>
        <taxon>Bacteria</taxon>
        <taxon>Pseudomonadati</taxon>
        <taxon>Pseudomonadota</taxon>
        <taxon>Alphaproteobacteria</taxon>
        <taxon>Rhodobacterales</taxon>
        <taxon>Paracoccaceae</taxon>
        <taxon>Tabrizicola</taxon>
    </lineage>
</organism>
<dbReference type="InterPro" id="IPR013108">
    <property type="entry name" value="Amidohydro_3"/>
</dbReference>
<accession>A0A3S8UC41</accession>
<dbReference type="InterPro" id="IPR033932">
    <property type="entry name" value="YtcJ-like"/>
</dbReference>
<dbReference type="OrthoDB" id="9811399at2"/>
<dbReference type="InterPro" id="IPR011059">
    <property type="entry name" value="Metal-dep_hydrolase_composite"/>
</dbReference>
<dbReference type="Gene3D" id="3.20.20.140">
    <property type="entry name" value="Metal-dependent hydrolases"/>
    <property type="match status" value="1"/>
</dbReference>
<dbReference type="SUPFAM" id="SSF51338">
    <property type="entry name" value="Composite domain of metallo-dependent hydrolases"/>
    <property type="match status" value="1"/>
</dbReference>
<evidence type="ECO:0000259" key="1">
    <source>
        <dbReference type="Pfam" id="PF07969"/>
    </source>
</evidence>
<dbReference type="KEGG" id="taw:EI545_05510"/>
<keyword evidence="3" id="KW-1185">Reference proteome</keyword>
<gene>
    <name evidence="2" type="ORF">EI545_05510</name>
</gene>